<dbReference type="EMBL" id="PNBA02000008">
    <property type="protein sequence ID" value="KAG6416419.1"/>
    <property type="molecule type" value="Genomic_DNA"/>
</dbReference>
<keyword evidence="2" id="KW-1185">Reference proteome</keyword>
<dbReference type="Gene3D" id="3.80.10.10">
    <property type="entry name" value="Ribonuclease Inhibitor"/>
    <property type="match status" value="1"/>
</dbReference>
<evidence type="ECO:0000313" key="2">
    <source>
        <dbReference type="Proteomes" id="UP000298416"/>
    </source>
</evidence>
<dbReference type="InterPro" id="IPR032675">
    <property type="entry name" value="LRR_dom_sf"/>
</dbReference>
<sequence>MLVRQCFKVAPVDARQRSPAPAQNSGRCFILLSPVDRTARGCDCQYSAEAGAEGVLKRAQKVCTTWWKVSKDPDLWRVIDFSNPRQGIFNDEYNVMCRRAVDHSQGQLVDLTIHYFGDDALLDYIVQRSPNLKRLFFHIRI</sequence>
<proteinExistence type="predicted"/>
<evidence type="ECO:0000313" key="1">
    <source>
        <dbReference type="EMBL" id="KAG6416419.1"/>
    </source>
</evidence>
<gene>
    <name evidence="1" type="ORF">SASPL_123849</name>
</gene>
<organism evidence="1">
    <name type="scientific">Salvia splendens</name>
    <name type="common">Scarlet sage</name>
    <dbReference type="NCBI Taxonomy" id="180675"/>
    <lineage>
        <taxon>Eukaryota</taxon>
        <taxon>Viridiplantae</taxon>
        <taxon>Streptophyta</taxon>
        <taxon>Embryophyta</taxon>
        <taxon>Tracheophyta</taxon>
        <taxon>Spermatophyta</taxon>
        <taxon>Magnoliopsida</taxon>
        <taxon>eudicotyledons</taxon>
        <taxon>Gunneridae</taxon>
        <taxon>Pentapetalae</taxon>
        <taxon>asterids</taxon>
        <taxon>lamiids</taxon>
        <taxon>Lamiales</taxon>
        <taxon>Lamiaceae</taxon>
        <taxon>Nepetoideae</taxon>
        <taxon>Mentheae</taxon>
        <taxon>Salviinae</taxon>
        <taxon>Salvia</taxon>
        <taxon>Salvia subgen. Calosphace</taxon>
        <taxon>core Calosphace</taxon>
    </lineage>
</organism>
<name>A0A8X8XNY6_SALSN</name>
<protein>
    <submittedName>
        <fullName evidence="1">Uncharacterized protein</fullName>
    </submittedName>
</protein>
<reference evidence="1" key="1">
    <citation type="submission" date="2018-01" db="EMBL/GenBank/DDBJ databases">
        <authorList>
            <person name="Mao J.F."/>
        </authorList>
    </citation>
    <scope>NUCLEOTIDE SEQUENCE</scope>
    <source>
        <strain evidence="1">Huo1</strain>
        <tissue evidence="1">Leaf</tissue>
    </source>
</reference>
<dbReference type="PANTHER" id="PTHR38926">
    <property type="entry name" value="F-BOX DOMAIN CONTAINING PROTEIN, EXPRESSED"/>
    <property type="match status" value="1"/>
</dbReference>
<comment type="caution">
    <text evidence="1">The sequence shown here is derived from an EMBL/GenBank/DDBJ whole genome shotgun (WGS) entry which is preliminary data.</text>
</comment>
<reference evidence="1" key="2">
    <citation type="submission" date="2020-08" db="EMBL/GenBank/DDBJ databases">
        <title>Plant Genome Project.</title>
        <authorList>
            <person name="Zhang R.-G."/>
        </authorList>
    </citation>
    <scope>NUCLEOTIDE SEQUENCE</scope>
    <source>
        <strain evidence="1">Huo1</strain>
        <tissue evidence="1">Leaf</tissue>
    </source>
</reference>
<dbReference type="PANTHER" id="PTHR38926:SF2">
    <property type="entry name" value="F-BOX_LRR-REPEAT PROTEIN 21-RELATED"/>
    <property type="match status" value="1"/>
</dbReference>
<dbReference type="AlphaFoldDB" id="A0A8X8XNY6"/>
<accession>A0A8X8XNY6</accession>
<dbReference type="Proteomes" id="UP000298416">
    <property type="component" value="Unassembled WGS sequence"/>
</dbReference>